<dbReference type="GeneID" id="19322674"/>
<dbReference type="HOGENOM" id="CLU_063954_1_1_1"/>
<evidence type="ECO:0000313" key="4">
    <source>
        <dbReference type="Proteomes" id="UP000014074"/>
    </source>
</evidence>
<dbReference type="Pfam" id="PF17648">
    <property type="entry name" value="Luciferase"/>
    <property type="match status" value="1"/>
</dbReference>
<dbReference type="AlphaFoldDB" id="R8BS19"/>
<sequence length="305" mass="33739">MSVVIATETEAVAPAAPPEHFGEKIGEKTAATDGLAINMVIRQDPFSITLDVSALLGLSIMLVIGMHVVQHYIIECLIVAVPLLLLVRNDYENFLRLGPGGTPATPAGYARLMWYRLFTLRDPFSPPPKSSNISPAAGILQQQNLPYRPGPRPTVAGLAPQRQLNQAGSPQAFNAMKRALDRLAAQHPHKFGTATSCLEKHGFALFARHPVNVCGNGEVCHIHNSDKSMHMNLHPDDIKEILQKGWGQRHPMAWTGWVHTPIPSTFVLIYAPRDESDLRIVSKIIESAIWYTLEERVDLEPYMKP</sequence>
<dbReference type="Proteomes" id="UP000014074">
    <property type="component" value="Unassembled WGS sequence"/>
</dbReference>
<keyword evidence="1" id="KW-1133">Transmembrane helix</keyword>
<keyword evidence="4" id="KW-1185">Reference proteome</keyword>
<feature type="transmembrane region" description="Helical" evidence="1">
    <location>
        <begin position="46"/>
        <end position="64"/>
    </location>
</feature>
<keyword evidence="1" id="KW-0472">Membrane</keyword>
<evidence type="ECO:0000259" key="2">
    <source>
        <dbReference type="Pfam" id="PF17648"/>
    </source>
</evidence>
<reference evidence="4" key="1">
    <citation type="journal article" date="2013" name="Genome Announc.">
        <title>Draft genome sequence of the ascomycete Phaeoacremonium aleophilum strain UCR-PA7, a causal agent of the esca disease complex in grapevines.</title>
        <authorList>
            <person name="Blanco-Ulate B."/>
            <person name="Rolshausen P."/>
            <person name="Cantu D."/>
        </authorList>
    </citation>
    <scope>NUCLEOTIDE SEQUENCE [LARGE SCALE GENOMIC DNA]</scope>
    <source>
        <strain evidence="4">UCR-PA7</strain>
    </source>
</reference>
<protein>
    <recommendedName>
        <fullName evidence="2">Luciferase domain-containing protein</fullName>
    </recommendedName>
</protein>
<proteinExistence type="predicted"/>
<dbReference type="KEGG" id="tmn:UCRPA7_2426"/>
<dbReference type="eggNOG" id="ENOG502S0WG">
    <property type="taxonomic scope" value="Eukaryota"/>
</dbReference>
<evidence type="ECO:0000256" key="1">
    <source>
        <dbReference type="SAM" id="Phobius"/>
    </source>
</evidence>
<keyword evidence="1" id="KW-0812">Transmembrane</keyword>
<dbReference type="EMBL" id="KB932933">
    <property type="protein sequence ID" value="EOO02085.1"/>
    <property type="molecule type" value="Genomic_DNA"/>
</dbReference>
<gene>
    <name evidence="3" type="ORF">UCRPA7_2426</name>
</gene>
<name>R8BS19_PHAM7</name>
<feature type="domain" description="Luciferase" evidence="2">
    <location>
        <begin position="217"/>
        <end position="287"/>
    </location>
</feature>
<dbReference type="OrthoDB" id="9987011at2759"/>
<dbReference type="InterPro" id="IPR040841">
    <property type="entry name" value="Luciferase_dom"/>
</dbReference>
<dbReference type="PANTHER" id="PTHR38695">
    <property type="entry name" value="AMINO ACID PERMEASE_ SLC12A DOMAIN-CONTAINING PROTEIN"/>
    <property type="match status" value="1"/>
</dbReference>
<organism evidence="3 4">
    <name type="scientific">Phaeoacremonium minimum (strain UCR-PA7)</name>
    <name type="common">Esca disease fungus</name>
    <name type="synonym">Togninia minima</name>
    <dbReference type="NCBI Taxonomy" id="1286976"/>
    <lineage>
        <taxon>Eukaryota</taxon>
        <taxon>Fungi</taxon>
        <taxon>Dikarya</taxon>
        <taxon>Ascomycota</taxon>
        <taxon>Pezizomycotina</taxon>
        <taxon>Sordariomycetes</taxon>
        <taxon>Sordariomycetidae</taxon>
        <taxon>Togniniales</taxon>
        <taxon>Togniniaceae</taxon>
        <taxon>Phaeoacremonium</taxon>
    </lineage>
</organism>
<dbReference type="RefSeq" id="XP_007913177.1">
    <property type="nucleotide sequence ID" value="XM_007914986.1"/>
</dbReference>
<dbReference type="InterPro" id="IPR048273">
    <property type="entry name" value="Luciferase"/>
</dbReference>
<dbReference type="PANTHER" id="PTHR38695:SF1">
    <property type="entry name" value="AMINO ACID PERMEASE_ SLC12A DOMAIN-CONTAINING PROTEIN"/>
    <property type="match status" value="1"/>
</dbReference>
<accession>R8BS19</accession>
<evidence type="ECO:0000313" key="3">
    <source>
        <dbReference type="EMBL" id="EOO02085.1"/>
    </source>
</evidence>